<feature type="region of interest" description="Disordered" evidence="1">
    <location>
        <begin position="119"/>
        <end position="202"/>
    </location>
</feature>
<gene>
    <name evidence="2" type="ORF">GCM10008932_10350</name>
</gene>
<feature type="region of interest" description="Disordered" evidence="1">
    <location>
        <begin position="39"/>
        <end position="70"/>
    </location>
</feature>
<dbReference type="RefSeq" id="WP_343754551.1">
    <property type="nucleotide sequence ID" value="NZ_BAAACW010000062.1"/>
</dbReference>
<protein>
    <recommendedName>
        <fullName evidence="4">General stress protein 17M-like domain-containing protein</fullName>
    </recommendedName>
</protein>
<proteinExistence type="predicted"/>
<sequence length="202" mass="22899">MSKNQTVIGSYQTETETEQVIKRLQSEGYKKEDITLFTSHERSEELNNPRGVDVANPDVDGTDEDHNNDRSFWESLKDAFKVRDDEYYNDPNYVEEDDLLHMYRDDLRKGHIVVVVDEDNDETDARNDAPVADHPTDTQLDTLGTTAGFPEEGSVQGMGDGGQRPLEPNSNDGTPPELEDTHGEADVSEATEDRLRQERRNK</sequence>
<name>A0ABN0XAZ5_9LACT</name>
<evidence type="ECO:0000313" key="2">
    <source>
        <dbReference type="EMBL" id="GAA0359674.1"/>
    </source>
</evidence>
<evidence type="ECO:0000256" key="1">
    <source>
        <dbReference type="SAM" id="MobiDB-lite"/>
    </source>
</evidence>
<dbReference type="Proteomes" id="UP001501166">
    <property type="component" value="Unassembled WGS sequence"/>
</dbReference>
<accession>A0ABN0XAZ5</accession>
<reference evidence="2 3" key="1">
    <citation type="journal article" date="2019" name="Int. J. Syst. Evol. Microbiol.">
        <title>The Global Catalogue of Microorganisms (GCM) 10K type strain sequencing project: providing services to taxonomists for standard genome sequencing and annotation.</title>
        <authorList>
            <consortium name="The Broad Institute Genomics Platform"/>
            <consortium name="The Broad Institute Genome Sequencing Center for Infectious Disease"/>
            <person name="Wu L."/>
            <person name="Ma J."/>
        </authorList>
    </citation>
    <scope>NUCLEOTIDE SEQUENCE [LARGE SCALE GENOMIC DNA]</scope>
    <source>
        <strain evidence="2 3">JCM 12662</strain>
    </source>
</reference>
<evidence type="ECO:0008006" key="4">
    <source>
        <dbReference type="Google" id="ProtNLM"/>
    </source>
</evidence>
<keyword evidence="3" id="KW-1185">Reference proteome</keyword>
<evidence type="ECO:0000313" key="3">
    <source>
        <dbReference type="Proteomes" id="UP001501166"/>
    </source>
</evidence>
<comment type="caution">
    <text evidence="2">The sequence shown here is derived from an EMBL/GenBank/DDBJ whole genome shotgun (WGS) entry which is preliminary data.</text>
</comment>
<dbReference type="EMBL" id="BAAACW010000062">
    <property type="protein sequence ID" value="GAA0359674.1"/>
    <property type="molecule type" value="Genomic_DNA"/>
</dbReference>
<feature type="compositionally biased region" description="Basic and acidic residues" evidence="1">
    <location>
        <begin position="179"/>
        <end position="202"/>
    </location>
</feature>
<organism evidence="2 3">
    <name type="scientific">Alkalibacterium iburiense</name>
    <dbReference type="NCBI Taxonomy" id="290589"/>
    <lineage>
        <taxon>Bacteria</taxon>
        <taxon>Bacillati</taxon>
        <taxon>Bacillota</taxon>
        <taxon>Bacilli</taxon>
        <taxon>Lactobacillales</taxon>
        <taxon>Carnobacteriaceae</taxon>
        <taxon>Alkalibacterium</taxon>
    </lineage>
</organism>